<evidence type="ECO:0000256" key="7">
    <source>
        <dbReference type="ARBA" id="ARBA00032345"/>
    </source>
</evidence>
<keyword evidence="14" id="KW-1185">Reference proteome</keyword>
<comment type="function">
    <text evidence="8 10">GTPase that plays an essential role in the late steps of ribosome biogenesis.</text>
</comment>
<evidence type="ECO:0000256" key="10">
    <source>
        <dbReference type="RuleBase" id="RU004481"/>
    </source>
</evidence>
<dbReference type="Proteomes" id="UP001063782">
    <property type="component" value="Chromosome"/>
</dbReference>
<feature type="domain" description="EngA-type G" evidence="12">
    <location>
        <begin position="5"/>
        <end position="170"/>
    </location>
</feature>
<comment type="subunit">
    <text evidence="8">Associates with the 50S ribosomal subunit.</text>
</comment>
<feature type="binding site" evidence="8">
    <location>
        <begin position="58"/>
        <end position="62"/>
    </location>
    <ligand>
        <name>GTP</name>
        <dbReference type="ChEBI" id="CHEBI:37565"/>
        <label>1</label>
    </ligand>
</feature>
<dbReference type="PIRSF" id="PIRSF006485">
    <property type="entry name" value="GTP-binding_EngA"/>
    <property type="match status" value="1"/>
</dbReference>
<evidence type="ECO:0000256" key="11">
    <source>
        <dbReference type="SAM" id="MobiDB-lite"/>
    </source>
</evidence>
<evidence type="ECO:0000256" key="9">
    <source>
        <dbReference type="PROSITE-ProRule" id="PRU01049"/>
    </source>
</evidence>
<dbReference type="InterPro" id="IPR016484">
    <property type="entry name" value="GTPase_Der"/>
</dbReference>
<dbReference type="Gene3D" id="3.30.300.20">
    <property type="match status" value="1"/>
</dbReference>
<feature type="binding site" evidence="8">
    <location>
        <begin position="297"/>
        <end position="300"/>
    </location>
    <ligand>
        <name>GTP</name>
        <dbReference type="ChEBI" id="CHEBI:37565"/>
        <label>2</label>
    </ligand>
</feature>
<dbReference type="InterPro" id="IPR032859">
    <property type="entry name" value="KH_dom-like"/>
</dbReference>
<dbReference type="InterPro" id="IPR006073">
    <property type="entry name" value="GTP-bd"/>
</dbReference>
<dbReference type="InterPro" id="IPR027417">
    <property type="entry name" value="P-loop_NTPase"/>
</dbReference>
<evidence type="ECO:0000256" key="5">
    <source>
        <dbReference type="ARBA" id="ARBA00022741"/>
    </source>
</evidence>
<dbReference type="CDD" id="cd01894">
    <property type="entry name" value="EngA1"/>
    <property type="match status" value="1"/>
</dbReference>
<dbReference type="PROSITE" id="PS51712">
    <property type="entry name" value="G_ENGA"/>
    <property type="match status" value="2"/>
</dbReference>
<dbReference type="InterPro" id="IPR031166">
    <property type="entry name" value="G_ENGA"/>
</dbReference>
<evidence type="ECO:0000313" key="14">
    <source>
        <dbReference type="Proteomes" id="UP001063782"/>
    </source>
</evidence>
<organism evidence="13 14">
    <name type="scientific">Moraxella nasicaprae</name>
    <dbReference type="NCBI Taxonomy" id="2904122"/>
    <lineage>
        <taxon>Bacteria</taxon>
        <taxon>Pseudomonadati</taxon>
        <taxon>Pseudomonadota</taxon>
        <taxon>Gammaproteobacteria</taxon>
        <taxon>Moraxellales</taxon>
        <taxon>Moraxellaceae</taxon>
        <taxon>Moraxella</taxon>
    </lineage>
</organism>
<dbReference type="Pfam" id="PF14714">
    <property type="entry name" value="KH_dom-like"/>
    <property type="match status" value="1"/>
</dbReference>
<dbReference type="EMBL" id="CP089977">
    <property type="protein sequence ID" value="UXZ04534.1"/>
    <property type="molecule type" value="Genomic_DNA"/>
</dbReference>
<keyword evidence="4 10" id="KW-0677">Repeat</keyword>
<accession>A0ABY6F3C4</accession>
<evidence type="ECO:0000256" key="4">
    <source>
        <dbReference type="ARBA" id="ARBA00022737"/>
    </source>
</evidence>
<feature type="binding site" evidence="8">
    <location>
        <begin position="232"/>
        <end position="236"/>
    </location>
    <ligand>
        <name>GTP</name>
        <dbReference type="ChEBI" id="CHEBI:37565"/>
        <label>2</label>
    </ligand>
</feature>
<dbReference type="PANTHER" id="PTHR43834:SF6">
    <property type="entry name" value="GTPASE DER"/>
    <property type="match status" value="1"/>
</dbReference>
<dbReference type="CDD" id="cd01895">
    <property type="entry name" value="EngA2"/>
    <property type="match status" value="1"/>
</dbReference>
<keyword evidence="3 8" id="KW-0690">Ribosome biogenesis</keyword>
<dbReference type="NCBIfam" id="TIGR00231">
    <property type="entry name" value="small_GTP"/>
    <property type="match status" value="2"/>
</dbReference>
<sequence>MSVKPVVALIGRPNVGKSTLFNQLTKSRQALVADLAGLTRDRQYGDATYENKSFIVVDTGGIGEMDDGRGNIDDYMATQSYTAIHEADIIVFVVDARVGMIGADSEIAKFLHTLGKPVYLVANKMDGVHEAASAEFFALGFGEPFPMAASHGKGVNNLLEVLTDKMSEDDSEELDNDALKLAIIGRPNVGKSTLVNRLLGEERVVVFDMPGTTRDSIYIPFEREERQYVLIDTAGVRRRGRIDEKVEKFSVVKTLQAIKDANVVVVVIDAKEGIVDQDLHMLGYALDAGRAIVVAINKWDGLTQEQKDIVKIEIDRRFNFVPWVKIHLISALYGNGVGNLYPSIHKAYDASMFKVSTSRLTRILEDAVVNHPPPMVGGRRIKLRYAHLGGHNPPVIVIHGNQTQALPKSYQRYLENIYRDVFKLEGTPLHVEFKQNANPYEGKKNPKVKNKAKAMRDKKRIAQFKKREKKR</sequence>
<dbReference type="PANTHER" id="PTHR43834">
    <property type="entry name" value="GTPASE DER"/>
    <property type="match status" value="1"/>
</dbReference>
<evidence type="ECO:0000256" key="2">
    <source>
        <dbReference type="ARBA" id="ARBA00020953"/>
    </source>
</evidence>
<keyword evidence="6 8" id="KW-0342">GTP-binding</keyword>
<comment type="similarity">
    <text evidence="1 8 9 10">Belongs to the TRAFAC class TrmE-Era-EngA-EngB-Septin-like GTPase superfamily. EngA (Der) GTPase family.</text>
</comment>
<dbReference type="InterPro" id="IPR005225">
    <property type="entry name" value="Small_GTP-bd"/>
</dbReference>
<name>A0ABY6F3C4_9GAMM</name>
<evidence type="ECO:0000256" key="1">
    <source>
        <dbReference type="ARBA" id="ARBA00008279"/>
    </source>
</evidence>
<evidence type="ECO:0000259" key="12">
    <source>
        <dbReference type="PROSITE" id="PS51712"/>
    </source>
</evidence>
<reference evidence="13" key="1">
    <citation type="submission" date="2021-12" db="EMBL/GenBank/DDBJ databases">
        <title>taxonomy of Moraxella sp. ZY201224.</title>
        <authorList>
            <person name="Li F."/>
        </authorList>
    </citation>
    <scope>NUCLEOTIDE SEQUENCE</scope>
    <source>
        <strain evidence="13">ZY201224</strain>
    </source>
</reference>
<protein>
    <recommendedName>
        <fullName evidence="2 8">GTPase Der</fullName>
    </recommendedName>
    <alternativeName>
        <fullName evidence="7 8">GTP-binding protein EngA</fullName>
    </alternativeName>
</protein>
<feature type="binding site" evidence="8">
    <location>
        <begin position="123"/>
        <end position="126"/>
    </location>
    <ligand>
        <name>GTP</name>
        <dbReference type="ChEBI" id="CHEBI:37565"/>
        <label>1</label>
    </ligand>
</feature>
<feature type="binding site" evidence="8">
    <location>
        <begin position="185"/>
        <end position="192"/>
    </location>
    <ligand>
        <name>GTP</name>
        <dbReference type="ChEBI" id="CHEBI:37565"/>
        <label>2</label>
    </ligand>
</feature>
<dbReference type="Gene3D" id="3.40.50.300">
    <property type="entry name" value="P-loop containing nucleotide triphosphate hydrolases"/>
    <property type="match status" value="2"/>
</dbReference>
<feature type="domain" description="EngA-type G" evidence="12">
    <location>
        <begin position="179"/>
        <end position="352"/>
    </location>
</feature>
<dbReference type="GO" id="GO:0016787">
    <property type="term" value="F:hydrolase activity"/>
    <property type="evidence" value="ECO:0007669"/>
    <property type="project" value="UniProtKB-KW"/>
</dbReference>
<dbReference type="PRINTS" id="PR00326">
    <property type="entry name" value="GTP1OBG"/>
</dbReference>
<feature type="binding site" evidence="8">
    <location>
        <begin position="11"/>
        <end position="18"/>
    </location>
    <ligand>
        <name>GTP</name>
        <dbReference type="ChEBI" id="CHEBI:37565"/>
        <label>1</label>
    </ligand>
</feature>
<dbReference type="RefSeq" id="WP_263076021.1">
    <property type="nucleotide sequence ID" value="NZ_CP089977.1"/>
</dbReference>
<evidence type="ECO:0000256" key="8">
    <source>
        <dbReference type="HAMAP-Rule" id="MF_00195"/>
    </source>
</evidence>
<keyword evidence="13" id="KW-0378">Hydrolase</keyword>
<dbReference type="NCBIfam" id="TIGR03594">
    <property type="entry name" value="GTPase_EngA"/>
    <property type="match status" value="1"/>
</dbReference>
<dbReference type="InterPro" id="IPR015946">
    <property type="entry name" value="KH_dom-like_a/b"/>
</dbReference>
<dbReference type="Pfam" id="PF01926">
    <property type="entry name" value="MMR_HSR1"/>
    <property type="match status" value="2"/>
</dbReference>
<dbReference type="HAMAP" id="MF_00195">
    <property type="entry name" value="GTPase_Der"/>
    <property type="match status" value="1"/>
</dbReference>
<evidence type="ECO:0000313" key="13">
    <source>
        <dbReference type="EMBL" id="UXZ04534.1"/>
    </source>
</evidence>
<keyword evidence="5 8" id="KW-0547">Nucleotide-binding</keyword>
<evidence type="ECO:0000256" key="6">
    <source>
        <dbReference type="ARBA" id="ARBA00023134"/>
    </source>
</evidence>
<feature type="compositionally biased region" description="Basic residues" evidence="11">
    <location>
        <begin position="445"/>
        <end position="471"/>
    </location>
</feature>
<dbReference type="SUPFAM" id="SSF52540">
    <property type="entry name" value="P-loop containing nucleoside triphosphate hydrolases"/>
    <property type="match status" value="2"/>
</dbReference>
<gene>
    <name evidence="8 13" type="primary">der</name>
    <name evidence="13" type="ORF">LU297_08100</name>
</gene>
<feature type="region of interest" description="Disordered" evidence="11">
    <location>
        <begin position="435"/>
        <end position="471"/>
    </location>
</feature>
<proteinExistence type="inferred from homology"/>
<evidence type="ECO:0000256" key="3">
    <source>
        <dbReference type="ARBA" id="ARBA00022517"/>
    </source>
</evidence>